<feature type="compositionally biased region" description="Pro residues" evidence="1">
    <location>
        <begin position="14"/>
        <end position="23"/>
    </location>
</feature>
<name>A0A316UEN5_9BASI</name>
<feature type="region of interest" description="Disordered" evidence="1">
    <location>
        <begin position="181"/>
        <end position="276"/>
    </location>
</feature>
<feature type="compositionally biased region" description="Polar residues" evidence="1">
    <location>
        <begin position="210"/>
        <end position="220"/>
    </location>
</feature>
<organism evidence="2 3">
    <name type="scientific">Pseudomicrostroma glucosiphilum</name>
    <dbReference type="NCBI Taxonomy" id="1684307"/>
    <lineage>
        <taxon>Eukaryota</taxon>
        <taxon>Fungi</taxon>
        <taxon>Dikarya</taxon>
        <taxon>Basidiomycota</taxon>
        <taxon>Ustilaginomycotina</taxon>
        <taxon>Exobasidiomycetes</taxon>
        <taxon>Microstromatales</taxon>
        <taxon>Microstromatales incertae sedis</taxon>
        <taxon>Pseudomicrostroma</taxon>
    </lineage>
</organism>
<feature type="compositionally biased region" description="Low complexity" evidence="1">
    <location>
        <begin position="1"/>
        <end position="13"/>
    </location>
</feature>
<keyword evidence="3" id="KW-1185">Reference proteome</keyword>
<dbReference type="RefSeq" id="XP_025350856.1">
    <property type="nucleotide sequence ID" value="XM_025493959.1"/>
</dbReference>
<evidence type="ECO:0008006" key="4">
    <source>
        <dbReference type="Google" id="ProtNLM"/>
    </source>
</evidence>
<proteinExistence type="predicted"/>
<gene>
    <name evidence="2" type="ORF">BCV69DRAFT_296012</name>
</gene>
<dbReference type="STRING" id="1684307.A0A316UEN5"/>
<accession>A0A316UEN5</accession>
<sequence>MSTESTEPVVETSSPPPSRPSTPPSSRRDLQPIVPTRFDPDQPLRKPRQRKKNMVDPNPTPQPPAGTRTSPVEQSPPGDVAPTAPGTAIALTLDQVLKMIDYSMGKQQQVFTQALREVFPAPQATPPRSPEVAARDIRKLREEGIKLLLAPHSNLTPREAFTAVGMTESEAAETALSLRPSEMTFPSPPQSQHSVSPRGSPDNHHEGTSHRNGSAGTDYSSRGPAPHQRFERRGPDQRPQSYEANPHEQERPPRRDLPMDNSSRPPPVKPEDLGQFDGSSTSYGIWMSTITAYIHFRPNDQAWHDAIVRCIPFCLKEGARFWYTTLDDESRSNLRSWDRWVAEMNLAFRPNPTVLADLAEARKWDGIEDISLYYYAKLALLRQAYPDRPVNSFARQIKAGLPQECQGMVRTVMSHNPELKYLLNELREQEDTFKKMIANQKKIDSIPMRGNTNLTPSSAPSTLAPMVTTTVRQETTRTASARRFNTADLKATFRADGLFKEGNTVKYRVPGTSDVMVLNRNCKMCDAGHWDWMHDLLQPKGSVNVADAELFWVEQWDEQSHPATGDNLNKMATIEAPPSAKITEIPSPSAKN</sequence>
<evidence type="ECO:0000313" key="3">
    <source>
        <dbReference type="Proteomes" id="UP000245942"/>
    </source>
</evidence>
<reference evidence="2 3" key="1">
    <citation type="journal article" date="2018" name="Mol. Biol. Evol.">
        <title>Broad Genomic Sampling Reveals a Smut Pathogenic Ancestry of the Fungal Clade Ustilaginomycotina.</title>
        <authorList>
            <person name="Kijpornyongpan T."/>
            <person name="Mondo S.J."/>
            <person name="Barry K."/>
            <person name="Sandor L."/>
            <person name="Lee J."/>
            <person name="Lipzen A."/>
            <person name="Pangilinan J."/>
            <person name="LaButti K."/>
            <person name="Hainaut M."/>
            <person name="Henrissat B."/>
            <person name="Grigoriev I.V."/>
            <person name="Spatafora J.W."/>
            <person name="Aime M.C."/>
        </authorList>
    </citation>
    <scope>NUCLEOTIDE SEQUENCE [LARGE SCALE GENOMIC DNA]</scope>
    <source>
        <strain evidence="2 3">MCA 4718</strain>
    </source>
</reference>
<evidence type="ECO:0000313" key="2">
    <source>
        <dbReference type="EMBL" id="PWN23696.1"/>
    </source>
</evidence>
<dbReference type="Proteomes" id="UP000245942">
    <property type="component" value="Unassembled WGS sequence"/>
</dbReference>
<dbReference type="EMBL" id="KZ819321">
    <property type="protein sequence ID" value="PWN23696.1"/>
    <property type="molecule type" value="Genomic_DNA"/>
</dbReference>
<dbReference type="GeneID" id="37015693"/>
<feature type="compositionally biased region" description="Basic and acidic residues" evidence="1">
    <location>
        <begin position="245"/>
        <end position="258"/>
    </location>
</feature>
<dbReference type="AlphaFoldDB" id="A0A316UEN5"/>
<protein>
    <recommendedName>
        <fullName evidence="4">Retrotransposon gag domain-containing protein</fullName>
    </recommendedName>
</protein>
<evidence type="ECO:0000256" key="1">
    <source>
        <dbReference type="SAM" id="MobiDB-lite"/>
    </source>
</evidence>
<feature type="region of interest" description="Disordered" evidence="1">
    <location>
        <begin position="1"/>
        <end position="85"/>
    </location>
</feature>